<dbReference type="Pfam" id="PF20743">
    <property type="entry name" value="DUF5580_C"/>
    <property type="match status" value="1"/>
</dbReference>
<evidence type="ECO:0000259" key="4">
    <source>
        <dbReference type="Pfam" id="PF20743"/>
    </source>
</evidence>
<feature type="compositionally biased region" description="Basic and acidic residues" evidence="1">
    <location>
        <begin position="223"/>
        <end position="232"/>
    </location>
</feature>
<dbReference type="InterPro" id="IPR040774">
    <property type="entry name" value="DUF5580"/>
</dbReference>
<dbReference type="GeneID" id="109556226"/>
<feature type="domain" description="DUF5580" evidence="2">
    <location>
        <begin position="174"/>
        <end position="204"/>
    </location>
</feature>
<dbReference type="InterPro" id="IPR049247">
    <property type="entry name" value="DUF5580_C"/>
</dbReference>
<feature type="region of interest" description="Disordered" evidence="1">
    <location>
        <begin position="354"/>
        <end position="405"/>
    </location>
</feature>
<dbReference type="PANTHER" id="PTHR34830:SF1">
    <property type="entry name" value="GENE 12695-RELATED"/>
    <property type="match status" value="1"/>
</dbReference>
<dbReference type="RefSeq" id="XP_070642548.1">
    <property type="nucleotide sequence ID" value="XM_070786447.1"/>
</dbReference>
<dbReference type="SUPFAM" id="SSF47473">
    <property type="entry name" value="EF-hand"/>
    <property type="match status" value="1"/>
</dbReference>
<feature type="compositionally biased region" description="Basic and acidic residues" evidence="1">
    <location>
        <begin position="71"/>
        <end position="99"/>
    </location>
</feature>
<name>A0ABM4S424_BOSIN</name>
<dbReference type="InterPro" id="IPR049246">
    <property type="entry name" value="DUF5580_M"/>
</dbReference>
<dbReference type="InterPro" id="IPR048316">
    <property type="entry name" value="DUF5580_N"/>
</dbReference>
<organism evidence="5 6">
    <name type="scientific">Bos indicus</name>
    <name type="common">Zebu</name>
    <dbReference type="NCBI Taxonomy" id="9915"/>
    <lineage>
        <taxon>Eukaryota</taxon>
        <taxon>Metazoa</taxon>
        <taxon>Chordata</taxon>
        <taxon>Craniata</taxon>
        <taxon>Vertebrata</taxon>
        <taxon>Euteleostomi</taxon>
        <taxon>Mammalia</taxon>
        <taxon>Eutheria</taxon>
        <taxon>Laurasiatheria</taxon>
        <taxon>Artiodactyla</taxon>
        <taxon>Ruminantia</taxon>
        <taxon>Pecora</taxon>
        <taxon>Bovidae</taxon>
        <taxon>Bovinae</taxon>
        <taxon>Bos</taxon>
    </lineage>
</organism>
<dbReference type="Proteomes" id="UP001652663">
    <property type="component" value="Chromosome 3"/>
</dbReference>
<evidence type="ECO:0000313" key="5">
    <source>
        <dbReference type="Proteomes" id="UP001652663"/>
    </source>
</evidence>
<feature type="region of interest" description="Disordered" evidence="1">
    <location>
        <begin position="35"/>
        <end position="100"/>
    </location>
</feature>
<keyword evidence="5" id="KW-1185">Reference proteome</keyword>
<evidence type="ECO:0000259" key="3">
    <source>
        <dbReference type="Pfam" id="PF20742"/>
    </source>
</evidence>
<evidence type="ECO:0000259" key="2">
    <source>
        <dbReference type="Pfam" id="PF17743"/>
    </source>
</evidence>
<feature type="compositionally biased region" description="Basic and acidic residues" evidence="1">
    <location>
        <begin position="384"/>
        <end position="395"/>
    </location>
</feature>
<feature type="region of interest" description="Disordered" evidence="1">
    <location>
        <begin position="223"/>
        <end position="257"/>
    </location>
</feature>
<evidence type="ECO:0000313" key="6">
    <source>
        <dbReference type="RefSeq" id="XP_070642548.1"/>
    </source>
</evidence>
<dbReference type="PANTHER" id="PTHR34830">
    <property type="entry name" value="SIMILAR TO HYPOTHETICAL PROTEIN MGC34837"/>
    <property type="match status" value="1"/>
</dbReference>
<proteinExistence type="predicted"/>
<reference evidence="6" key="1">
    <citation type="submission" date="2025-08" db="UniProtKB">
        <authorList>
            <consortium name="RefSeq"/>
        </authorList>
    </citation>
    <scope>IDENTIFICATION</scope>
    <source>
        <tissue evidence="6">Blood</tissue>
    </source>
</reference>
<feature type="domain" description="DUF5580" evidence="4">
    <location>
        <begin position="434"/>
        <end position="508"/>
    </location>
</feature>
<evidence type="ECO:0000256" key="1">
    <source>
        <dbReference type="SAM" id="MobiDB-lite"/>
    </source>
</evidence>
<accession>A0ABM4S424</accession>
<feature type="domain" description="DUF5580" evidence="3">
    <location>
        <begin position="265"/>
        <end position="358"/>
    </location>
</feature>
<dbReference type="Pfam" id="PF17743">
    <property type="entry name" value="DUF5580"/>
    <property type="match status" value="1"/>
</dbReference>
<dbReference type="Pfam" id="PF20742">
    <property type="entry name" value="DUF5580_M"/>
    <property type="match status" value="1"/>
</dbReference>
<feature type="compositionally biased region" description="Low complexity" evidence="1">
    <location>
        <begin position="236"/>
        <end position="254"/>
    </location>
</feature>
<feature type="compositionally biased region" description="Polar residues" evidence="1">
    <location>
        <begin position="41"/>
        <end position="54"/>
    </location>
</feature>
<sequence>MSSVWKTPRGSNAMPEMMVKIIGSKHFRYLVEKPKIKENQNLKAETQTVLQKSVTGDAKPIGGDPPALTDPTDHQINHDPDDVKESKHQENNQKPEDNGKLLTGALSCRFLDGKVSNQANVYCISQPTGDQSLSYIHGLPRRNFRDWSLEQMARSSSDQPKDIGQRPSGTKKEDTFLLALVRRELKSLPLSSGLLDKLQKELKVNYEKLLWFLKVAASEDTEQNKGVEDSNVKETQSSSHQSLSPASPSSIAPQDYNSQSEVNESLLEVLKMALRATKAKLNIEKLNLSFRKEDRSFSGCLPPPKVRAICGKHGLYLTLSLLETLLNHQDLGYQNEIKWENFVEWLGRASSDLSSDFPPGNKGKEISATPGHPEGPEISQGETEQMKTPEKDLKPENPPAETSAPKDILNALKIRPISQPSVSPVMKNAAEECETWIDRFRKLENALYLCDLSNTGVLEKERARRLIHNYNLIYNLSLSPRKIDQALRSFCAGENMLLEPALRYLKEL</sequence>
<protein>
    <submittedName>
        <fullName evidence="6">Uncharacterized protein C1orf87 homolog isoform X4</fullName>
    </submittedName>
</protein>
<dbReference type="InterPro" id="IPR011992">
    <property type="entry name" value="EF-hand-dom_pair"/>
</dbReference>
<gene>
    <name evidence="6" type="primary">C3H1orf87</name>
</gene>